<comment type="caution">
    <text evidence="3">The sequence shown here is derived from an EMBL/GenBank/DDBJ whole genome shotgun (WGS) entry which is preliminary data.</text>
</comment>
<gene>
    <name evidence="3" type="ORF">BHE90_011107</name>
</gene>
<keyword evidence="4" id="KW-1185">Reference proteome</keyword>
<sequence>MRPKTDRQGAESEPDEQLPVVQGSGTLSTTIPTERFIQRVDAHLERAVNRLQGEFMGALAELDRRFENIAYETAPECRGEVQRASMTMQQFTRQCVTAVSERAIATLQSDFQFFQDILIEMDAELGDKHTQAMEKLQGKLEETQRTGAVPGERTPKPPADRVGRGASAMSSGTGNSGGFTRGFEELFTSSDARGGRSTGQSSRRPPKPKARASFKHSQRQRKNHSSRWDRGGKVEDSIDENIEGSIDSAEIESESTPKSELPLEPKEPGSTYYERMSPKEPEPSDYEHMLPEESKPSGYEHLDPMMRSLLEAGEDLHREFKKDASKAGTEEWKGDTKESAELRQQLDYAVQQFNQQKTEVNRKTQLIEGLQDQIVNLTASNQSLKANLESMTQASSASAAGTPTPGQLGRIKSVTSFPFNSAGGSPRVNNNLAWINSWLPKAARLQMERIQLAVRRCNAEETSCSEKMSKLGDDKQTARERDCLSTRKRSSEAHRQDFRQTMAFLEELSRHSKKSQSCLADELSGLELGSAASVPDSDATPRKLLTPEPSDDSTLTPTSALGKKPVFESGPQGRDASTSPKEPASPPKTTSSVGEPHGESNPPKEQGTTPKAPSPLAESHTAPASNTTPASNAAPSEGRNRQVRELDDPESATQAMVGAIDSGVLGVWSFFAYLGLVAMTHAGAWVRVCKFIYRVFTYSMSQMGRAIRLIWPFTRDSVEGSPGPNFPQRPSPECFIIVMYHCVVLMTFQVYMACQRERAIWFEANGLTRKYMLESSRVQRSWLFFGVDGDLVVGRKDIEDLFKMAYVFGVNIWQHLSQPISPNLSRWAYGTHGIEVESE</sequence>
<feature type="compositionally biased region" description="Basic and acidic residues" evidence="2">
    <location>
        <begin position="226"/>
        <end position="236"/>
    </location>
</feature>
<feature type="compositionally biased region" description="Polar residues" evidence="2">
    <location>
        <begin position="622"/>
        <end position="634"/>
    </location>
</feature>
<feature type="compositionally biased region" description="Basic residues" evidence="2">
    <location>
        <begin position="204"/>
        <end position="225"/>
    </location>
</feature>
<feature type="coiled-coil region" evidence="1">
    <location>
        <begin position="353"/>
        <end position="394"/>
    </location>
</feature>
<feature type="region of interest" description="Disordered" evidence="2">
    <location>
        <begin position="463"/>
        <end position="495"/>
    </location>
</feature>
<accession>A0A430LFI3</accession>
<dbReference type="AlphaFoldDB" id="A0A430LFI3"/>
<reference evidence="3 4" key="1">
    <citation type="submission" date="2017-06" db="EMBL/GenBank/DDBJ databases">
        <title>Comparative genomic analysis of Ambrosia Fusariam Clade fungi.</title>
        <authorList>
            <person name="Stajich J.E."/>
            <person name="Carrillo J."/>
            <person name="Kijimoto T."/>
            <person name="Eskalen A."/>
            <person name="O'Donnell K."/>
            <person name="Kasson M."/>
        </authorList>
    </citation>
    <scope>NUCLEOTIDE SEQUENCE [LARGE SCALE GENOMIC DNA]</scope>
    <source>
        <strain evidence="3 4">UCR1854</strain>
    </source>
</reference>
<dbReference type="EMBL" id="MIKF01000220">
    <property type="protein sequence ID" value="RTE74453.1"/>
    <property type="molecule type" value="Genomic_DNA"/>
</dbReference>
<name>A0A430LFI3_9HYPO</name>
<keyword evidence="1" id="KW-0175">Coiled coil</keyword>
<protein>
    <submittedName>
        <fullName evidence="3">Uncharacterized protein</fullName>
    </submittedName>
</protein>
<evidence type="ECO:0000256" key="1">
    <source>
        <dbReference type="SAM" id="Coils"/>
    </source>
</evidence>
<feature type="compositionally biased region" description="Basic and acidic residues" evidence="2">
    <location>
        <begin position="276"/>
        <end position="291"/>
    </location>
</feature>
<feature type="region of interest" description="Disordered" evidence="2">
    <location>
        <begin position="530"/>
        <end position="650"/>
    </location>
</feature>
<organism evidence="3 4">
    <name type="scientific">Fusarium euwallaceae</name>
    <dbReference type="NCBI Taxonomy" id="1147111"/>
    <lineage>
        <taxon>Eukaryota</taxon>
        <taxon>Fungi</taxon>
        <taxon>Dikarya</taxon>
        <taxon>Ascomycota</taxon>
        <taxon>Pezizomycotina</taxon>
        <taxon>Sordariomycetes</taxon>
        <taxon>Hypocreomycetidae</taxon>
        <taxon>Hypocreales</taxon>
        <taxon>Nectriaceae</taxon>
        <taxon>Fusarium</taxon>
        <taxon>Fusarium solani species complex</taxon>
    </lineage>
</organism>
<proteinExistence type="predicted"/>
<feature type="region of interest" description="Disordered" evidence="2">
    <location>
        <begin position="139"/>
        <end position="291"/>
    </location>
</feature>
<feature type="compositionally biased region" description="Basic and acidic residues" evidence="2">
    <location>
        <begin position="153"/>
        <end position="163"/>
    </location>
</feature>
<feature type="compositionally biased region" description="Basic and acidic residues" evidence="2">
    <location>
        <begin position="1"/>
        <end position="10"/>
    </location>
</feature>
<evidence type="ECO:0000313" key="4">
    <source>
        <dbReference type="Proteomes" id="UP000287124"/>
    </source>
</evidence>
<evidence type="ECO:0000256" key="2">
    <source>
        <dbReference type="SAM" id="MobiDB-lite"/>
    </source>
</evidence>
<dbReference type="Proteomes" id="UP000287124">
    <property type="component" value="Unassembled WGS sequence"/>
</dbReference>
<evidence type="ECO:0000313" key="3">
    <source>
        <dbReference type="EMBL" id="RTE74453.1"/>
    </source>
</evidence>
<feature type="compositionally biased region" description="Basic and acidic residues" evidence="2">
    <location>
        <begin position="467"/>
        <end position="495"/>
    </location>
</feature>
<feature type="compositionally biased region" description="Basic and acidic residues" evidence="2">
    <location>
        <begin position="255"/>
        <end position="267"/>
    </location>
</feature>
<feature type="region of interest" description="Disordered" evidence="2">
    <location>
        <begin position="1"/>
        <end position="27"/>
    </location>
</feature>